<sequence>QQALLQRDAAQWKVIRLRSPAPVRRAAVAQVLLDTLLREPALRLRLRQQDAEWWCEHPAPAVLPLSFLDLSQQPAGSRDRLTERAVARQLAQLTEPAPG</sequence>
<dbReference type="RefSeq" id="WP_161100649.1">
    <property type="nucleotide sequence ID" value="NZ_WWCW01000541.1"/>
</dbReference>
<organism evidence="1 2">
    <name type="scientific">Duganella vulcania</name>
    <dbReference type="NCBI Taxonomy" id="2692166"/>
    <lineage>
        <taxon>Bacteria</taxon>
        <taxon>Pseudomonadati</taxon>
        <taxon>Pseudomonadota</taxon>
        <taxon>Betaproteobacteria</taxon>
        <taxon>Burkholderiales</taxon>
        <taxon>Oxalobacteraceae</taxon>
        <taxon>Telluria group</taxon>
        <taxon>Duganella</taxon>
    </lineage>
</organism>
<dbReference type="Gene3D" id="3.30.559.10">
    <property type="entry name" value="Chloramphenicol acetyltransferase-like domain"/>
    <property type="match status" value="1"/>
</dbReference>
<reference evidence="1 2" key="1">
    <citation type="submission" date="2020-01" db="EMBL/GenBank/DDBJ databases">
        <title>Novel species isolated from a subtropical stream in China.</title>
        <authorList>
            <person name="Lu H."/>
        </authorList>
    </citation>
    <scope>NUCLEOTIDE SEQUENCE [LARGE SCALE GENOMIC DNA]</scope>
    <source>
        <strain evidence="1 2">FT82W</strain>
    </source>
</reference>
<gene>
    <name evidence="1" type="ORF">GTP91_34330</name>
</gene>
<dbReference type="AlphaFoldDB" id="A0A845GFS1"/>
<dbReference type="EMBL" id="WWCW01000541">
    <property type="protein sequence ID" value="MYM92225.1"/>
    <property type="molecule type" value="Genomic_DNA"/>
</dbReference>
<dbReference type="Proteomes" id="UP000470302">
    <property type="component" value="Unassembled WGS sequence"/>
</dbReference>
<evidence type="ECO:0000313" key="2">
    <source>
        <dbReference type="Proteomes" id="UP000470302"/>
    </source>
</evidence>
<name>A0A845GFS1_9BURK</name>
<feature type="non-terminal residue" evidence="1">
    <location>
        <position position="99"/>
    </location>
</feature>
<feature type="non-terminal residue" evidence="1">
    <location>
        <position position="1"/>
    </location>
</feature>
<proteinExistence type="predicted"/>
<protein>
    <submittedName>
        <fullName evidence="1">Uncharacterized protein</fullName>
    </submittedName>
</protein>
<dbReference type="InterPro" id="IPR023213">
    <property type="entry name" value="CAT-like_dom_sf"/>
</dbReference>
<evidence type="ECO:0000313" key="1">
    <source>
        <dbReference type="EMBL" id="MYM92225.1"/>
    </source>
</evidence>
<accession>A0A845GFS1</accession>
<comment type="caution">
    <text evidence="1">The sequence shown here is derived from an EMBL/GenBank/DDBJ whole genome shotgun (WGS) entry which is preliminary data.</text>
</comment>